<dbReference type="PANTHER" id="PTHR46211:SF14">
    <property type="entry name" value="GLYCEROPHOSPHODIESTER PHOSPHODIESTERASE"/>
    <property type="match status" value="1"/>
</dbReference>
<reference evidence="2" key="1">
    <citation type="submission" date="2018-08" db="EMBL/GenBank/DDBJ databases">
        <authorList>
            <person name="Jin W."/>
            <person name="Wang H."/>
            <person name="Yang Y."/>
            <person name="Li M."/>
            <person name="Liu J."/>
        </authorList>
    </citation>
    <scope>NUCLEOTIDE SEQUENCE</scope>
    <source>
        <strain evidence="2">AESS21</strain>
    </source>
</reference>
<evidence type="ECO:0000313" key="3">
    <source>
        <dbReference type="Proteomes" id="UP000705379"/>
    </source>
</evidence>
<dbReference type="AlphaFoldDB" id="A0A944CDS5"/>
<dbReference type="Pfam" id="PF03009">
    <property type="entry name" value="GDPD"/>
    <property type="match status" value="2"/>
</dbReference>
<protein>
    <recommendedName>
        <fullName evidence="1">GP-PDE domain-containing protein</fullName>
    </recommendedName>
</protein>
<comment type="caution">
    <text evidence="2">The sequence shown here is derived from an EMBL/GenBank/DDBJ whole genome shotgun (WGS) entry which is preliminary data.</text>
</comment>
<gene>
    <name evidence="2" type="ORF">DYI23_10820</name>
</gene>
<dbReference type="SUPFAM" id="SSF51695">
    <property type="entry name" value="PLC-like phosphodiesterases"/>
    <property type="match status" value="2"/>
</dbReference>
<reference evidence="2" key="2">
    <citation type="journal article" date="2021" name="Microorganisms">
        <title>Bacterial Dimethylsulfoniopropionate Biosynthesis in the East China Sea.</title>
        <authorList>
            <person name="Liu J."/>
            <person name="Zhang Y."/>
            <person name="Liu J."/>
            <person name="Zhong H."/>
            <person name="Williams B.T."/>
            <person name="Zheng Y."/>
            <person name="Curson A.R.J."/>
            <person name="Sun C."/>
            <person name="Sun H."/>
            <person name="Song D."/>
            <person name="Wagner Mackenzie B."/>
            <person name="Bermejo Martinez A."/>
            <person name="Todd J.D."/>
            <person name="Zhang X.H."/>
        </authorList>
    </citation>
    <scope>NUCLEOTIDE SEQUENCE</scope>
    <source>
        <strain evidence="2">AESS21</strain>
    </source>
</reference>
<organism evidence="2 3">
    <name type="scientific">Roseibium polysiphoniae</name>
    <dbReference type="NCBI Taxonomy" id="2571221"/>
    <lineage>
        <taxon>Bacteria</taxon>
        <taxon>Pseudomonadati</taxon>
        <taxon>Pseudomonadota</taxon>
        <taxon>Alphaproteobacteria</taxon>
        <taxon>Hyphomicrobiales</taxon>
        <taxon>Stappiaceae</taxon>
        <taxon>Roseibium</taxon>
    </lineage>
</organism>
<evidence type="ECO:0000259" key="1">
    <source>
        <dbReference type="PROSITE" id="PS51704"/>
    </source>
</evidence>
<dbReference type="PROSITE" id="PS51704">
    <property type="entry name" value="GP_PDE"/>
    <property type="match status" value="2"/>
</dbReference>
<feature type="domain" description="GP-PDE" evidence="1">
    <location>
        <begin position="23"/>
        <end position="253"/>
    </location>
</feature>
<dbReference type="PANTHER" id="PTHR46211">
    <property type="entry name" value="GLYCEROPHOSPHORYL DIESTER PHOSPHODIESTERASE"/>
    <property type="match status" value="1"/>
</dbReference>
<proteinExistence type="predicted"/>
<dbReference type="CDD" id="cd08566">
    <property type="entry name" value="GDPD_AtGDE_like"/>
    <property type="match status" value="1"/>
</dbReference>
<feature type="domain" description="GP-PDE" evidence="1">
    <location>
        <begin position="260"/>
        <end position="493"/>
    </location>
</feature>
<dbReference type="InterPro" id="IPR017946">
    <property type="entry name" value="PLC-like_Pdiesterase_TIM-brl"/>
</dbReference>
<dbReference type="Proteomes" id="UP000705379">
    <property type="component" value="Unassembled WGS sequence"/>
</dbReference>
<evidence type="ECO:0000313" key="2">
    <source>
        <dbReference type="EMBL" id="MBS8260712.1"/>
    </source>
</evidence>
<dbReference type="InterPro" id="IPR030395">
    <property type="entry name" value="GP_PDE_dom"/>
</dbReference>
<dbReference type="GO" id="GO:0008081">
    <property type="term" value="F:phosphoric diester hydrolase activity"/>
    <property type="evidence" value="ECO:0007669"/>
    <property type="project" value="InterPro"/>
</dbReference>
<name>A0A944CDS5_9HYPH</name>
<dbReference type="EMBL" id="QTKU01000002">
    <property type="protein sequence ID" value="MBS8260712.1"/>
    <property type="molecule type" value="Genomic_DNA"/>
</dbReference>
<dbReference type="GO" id="GO:0006629">
    <property type="term" value="P:lipid metabolic process"/>
    <property type="evidence" value="ECO:0007669"/>
    <property type="project" value="InterPro"/>
</dbReference>
<accession>A0A944CDS5</accession>
<sequence length="493" mass="54182">MTECETPRSSSLPAWITDPRERPLAIAHRGASAYAPDNTLRAFELSADLGADMWEVDIQVSRDGIPVVCHDADLAAVAGRPERLDHFAASELVRMDTRSGEPIPLFADVVDLANLKGAALYLDVKDLGAAEATLAILQDRKFEKAIFGTTDPDFCRQLKGRGCPYPISILIGLGKNAFALADMSGADIIHPCWERAGDRPDRLLNAEFFDKASARSLPIVTWHEERPDVARALCEMPVLGICSDTPELLKPYREIFPDAPLVVCHRGANVIAPENTLIAANAVFAAGYDFVELDVRKTADGTLAVIHDRTVDRTTNGSGAVADLTTSELLKLDAGSWHSPHFAGTRIPLLTDMIACAKFWSSQLYIEIKDADPKAVVALVKAADFRDNCFFWSFDTDNMRIIRDHHPDAKLMARLEDYASLEKCLQDLRPSIVEFNTSNADANDFARVRSAGGRVMVAYMGNDPGIMKNMLNLQPDMVNINDTIGWRKIVSSQ</sequence>
<dbReference type="CDD" id="cd08556">
    <property type="entry name" value="GDPD"/>
    <property type="match status" value="1"/>
</dbReference>
<dbReference type="Gene3D" id="3.20.20.190">
    <property type="entry name" value="Phosphatidylinositol (PI) phosphodiesterase"/>
    <property type="match status" value="2"/>
</dbReference>